<evidence type="ECO:0000256" key="1">
    <source>
        <dbReference type="ARBA" id="ARBA00007158"/>
    </source>
</evidence>
<feature type="non-terminal residue" evidence="14">
    <location>
        <position position="810"/>
    </location>
</feature>
<dbReference type="GO" id="GO:0000981">
    <property type="term" value="F:DNA-binding transcription factor activity, RNA polymerase II-specific"/>
    <property type="evidence" value="ECO:0007669"/>
    <property type="project" value="TreeGrafter"/>
</dbReference>
<keyword evidence="5" id="KW-0677">Repeat</keyword>
<evidence type="ECO:0000256" key="4">
    <source>
        <dbReference type="ARBA" id="ARBA00022723"/>
    </source>
</evidence>
<dbReference type="InterPro" id="IPR013087">
    <property type="entry name" value="Znf_C2H2_type"/>
</dbReference>
<proteinExistence type="evidence at transcript level"/>
<evidence type="ECO:0000256" key="5">
    <source>
        <dbReference type="ARBA" id="ARBA00022737"/>
    </source>
</evidence>
<dbReference type="AlphaFoldDB" id="A0A0A7NXG7"/>
<dbReference type="SMART" id="SM00355">
    <property type="entry name" value="ZnF_C2H2"/>
    <property type="match status" value="2"/>
</dbReference>
<evidence type="ECO:0000256" key="8">
    <source>
        <dbReference type="ARBA" id="ARBA00023015"/>
    </source>
</evidence>
<evidence type="ECO:0000256" key="7">
    <source>
        <dbReference type="ARBA" id="ARBA00022833"/>
    </source>
</evidence>
<protein>
    <submittedName>
        <fullName evidence="14">Teashirt</fullName>
    </submittedName>
</protein>
<accession>A0A0A7NXG7</accession>
<evidence type="ECO:0000313" key="14">
    <source>
        <dbReference type="EMBL" id="AIZ98417.1"/>
    </source>
</evidence>
<feature type="compositionally biased region" description="Polar residues" evidence="12">
    <location>
        <begin position="573"/>
        <end position="582"/>
    </location>
</feature>
<comment type="similarity">
    <text evidence="1">Belongs to the teashirt C2H2-type zinc-finger protein family.</text>
</comment>
<dbReference type="EMBL" id="KP003815">
    <property type="protein sequence ID" value="AIZ98417.1"/>
    <property type="molecule type" value="mRNA"/>
</dbReference>
<dbReference type="PANTHER" id="PTHR12487:SF7">
    <property type="entry name" value="PROTEIN TEASHIRT-RELATED"/>
    <property type="match status" value="1"/>
</dbReference>
<dbReference type="GO" id="GO:0005634">
    <property type="term" value="C:nucleus"/>
    <property type="evidence" value="ECO:0007669"/>
    <property type="project" value="TreeGrafter"/>
</dbReference>
<keyword evidence="7" id="KW-0862">Zinc</keyword>
<evidence type="ECO:0000259" key="13">
    <source>
        <dbReference type="PROSITE" id="PS00028"/>
    </source>
</evidence>
<feature type="compositionally biased region" description="Polar residues" evidence="12">
    <location>
        <begin position="267"/>
        <end position="277"/>
    </location>
</feature>
<keyword evidence="8" id="KW-0805">Transcription regulation</keyword>
<organism evidence="14">
    <name type="scientific">Schmidtea mediterranea</name>
    <name type="common">Freshwater planarian flatworm</name>
    <dbReference type="NCBI Taxonomy" id="79327"/>
    <lineage>
        <taxon>Eukaryota</taxon>
        <taxon>Metazoa</taxon>
        <taxon>Spiralia</taxon>
        <taxon>Lophotrochozoa</taxon>
        <taxon>Platyhelminthes</taxon>
        <taxon>Rhabditophora</taxon>
        <taxon>Seriata</taxon>
        <taxon>Tricladida</taxon>
        <taxon>Continenticola</taxon>
        <taxon>Geoplanoidea</taxon>
        <taxon>Dugesiidae</taxon>
        <taxon>Schmidtea</taxon>
    </lineage>
</organism>
<evidence type="ECO:0000256" key="3">
    <source>
        <dbReference type="ARBA" id="ARBA00022491"/>
    </source>
</evidence>
<evidence type="ECO:0000256" key="6">
    <source>
        <dbReference type="ARBA" id="ARBA00022771"/>
    </source>
</evidence>
<keyword evidence="11" id="KW-0539">Nucleus</keyword>
<feature type="region of interest" description="Disordered" evidence="12">
    <location>
        <begin position="267"/>
        <end position="343"/>
    </location>
</feature>
<dbReference type="PROSITE" id="PS00028">
    <property type="entry name" value="ZINC_FINGER_C2H2_1"/>
    <property type="match status" value="1"/>
</dbReference>
<evidence type="ECO:0000256" key="2">
    <source>
        <dbReference type="ARBA" id="ARBA00022473"/>
    </source>
</evidence>
<keyword evidence="9" id="KW-0238">DNA-binding</keyword>
<feature type="compositionally biased region" description="Low complexity" evidence="12">
    <location>
        <begin position="663"/>
        <end position="679"/>
    </location>
</feature>
<feature type="compositionally biased region" description="Polar residues" evidence="12">
    <location>
        <begin position="286"/>
        <end position="328"/>
    </location>
</feature>
<sequence length="810" mass="91126">MELLMPQDKLKMFDEKTSQTSSGIQTLDENQPSFDKSIENFDYRTTMKALLSLVGSDNPTKSLGSEVLQNSFDENKTPTQSKLLTPNFDIWSYWHEYLLSLYVMNSTLSSFTPPIHPPPHSTVPVPPSPLFSSNSSFLPPTPSSVLFQNMLNSIAQSSSSTSSIPPNTEENNLKHYIIQENLFPDFSYKNKKQNSYQLLKDSNFLYNSFAFNRNLGLTKNKLLDSPESFGVSLRGNQKYSIYYQQRPSNIFNNNNFISPTCQSSFSGKTNTSTSHKSFSNDDSTRRSQNFSDISNKKSLPTFHSNSCKLSKSSTRNDGNSSNHKFTPVSSNSDKSNKDSHLEGYNSTSINSIMNQTLPSNLHLTGRYRETVFNCSCGEEFENLYSFTIHMKTTHHLPNSTKIDRTIPKLVRGQDMWINSETEQTKEILRCMRCHQSFRTLPELTMHMVETNHYSEIVYNDTGKCVYLNNENDKTKSHSTVTSSPIPSSPGEIIRNIKRTWSNSNDSDIGEEINFKFRKISASPISSSNDTEIDVGMKSDKYIDDELNDKESKNQEKITKIESLKESKDLQITEADSGTSDPQPDSDCHVKSYHNIKECKKENNMDSTVNGLNGSDSVIRQIENFVEKNLPKPISAEFINSSLITTSTNSGHRLSKSINHSFHSSNTKLSSSKSTTNNNEKLPKPENKTSQSEKSDFSSSVKTKSIDEIFSNFNYRSYQSFATDLNENPLSSLQSLVETIQKNPPQNKEQNIGKSSSHSVQTKDYNHSKSPISCDSLNQLQALVAGTTANASCSISSTSITQSDEKKRVNY</sequence>
<feature type="region of interest" description="Disordered" evidence="12">
    <location>
        <begin position="648"/>
        <end position="697"/>
    </location>
</feature>
<dbReference type="PANTHER" id="PTHR12487">
    <property type="entry name" value="TEASHIRT-RELATED"/>
    <property type="match status" value="1"/>
</dbReference>
<keyword evidence="10" id="KW-0804">Transcription</keyword>
<evidence type="ECO:0000256" key="9">
    <source>
        <dbReference type="ARBA" id="ARBA00023125"/>
    </source>
</evidence>
<feature type="non-terminal residue" evidence="14">
    <location>
        <position position="1"/>
    </location>
</feature>
<feature type="region of interest" description="Disordered" evidence="12">
    <location>
        <begin position="568"/>
        <end position="589"/>
    </location>
</feature>
<feature type="region of interest" description="Disordered" evidence="12">
    <location>
        <begin position="742"/>
        <end position="770"/>
    </location>
</feature>
<evidence type="ECO:0000256" key="12">
    <source>
        <dbReference type="SAM" id="MobiDB-lite"/>
    </source>
</evidence>
<reference evidence="14" key="1">
    <citation type="journal article" date="2015" name="Cell Rep.">
        <title>Beta-catenin-dependent control of positional information along the AP body axis in planarians involves a Teashirt family member.</title>
        <authorList>
            <person name="Reuter H."/>
            <person name="Maerz M."/>
            <person name="Vogg M.C."/>
            <person name="Eccles D."/>
            <person name="Grifol-Boldu L."/>
            <person name="Wehner D."/>
            <person name="Owlarn S."/>
            <person name="Adel T."/>
            <person name="Weidinger G."/>
            <person name="Bartscherer K."/>
        </authorList>
    </citation>
    <scope>NUCLEOTIDE SEQUENCE</scope>
</reference>
<dbReference type="InterPro" id="IPR027008">
    <property type="entry name" value="Teashirt_fam"/>
</dbReference>
<name>A0A0A7NXG7_SCHMD</name>
<dbReference type="GO" id="GO:0003677">
    <property type="term" value="F:DNA binding"/>
    <property type="evidence" value="ECO:0007669"/>
    <property type="project" value="UniProtKB-KW"/>
</dbReference>
<keyword evidence="3" id="KW-0678">Repressor</keyword>
<dbReference type="GO" id="GO:0008270">
    <property type="term" value="F:zinc ion binding"/>
    <property type="evidence" value="ECO:0007669"/>
    <property type="project" value="UniProtKB-KW"/>
</dbReference>
<evidence type="ECO:0000256" key="11">
    <source>
        <dbReference type="ARBA" id="ARBA00023242"/>
    </source>
</evidence>
<feature type="domain" description="C2H2-type" evidence="13">
    <location>
        <begin position="430"/>
        <end position="452"/>
    </location>
</feature>
<keyword evidence="4" id="KW-0479">Metal-binding</keyword>
<feature type="compositionally biased region" description="Basic and acidic residues" evidence="12">
    <location>
        <begin position="680"/>
        <end position="695"/>
    </location>
</feature>
<keyword evidence="6" id="KW-0863">Zinc-finger</keyword>
<keyword evidence="2" id="KW-0217">Developmental protein</keyword>
<evidence type="ECO:0000256" key="10">
    <source>
        <dbReference type="ARBA" id="ARBA00023163"/>
    </source>
</evidence>